<comment type="caution">
    <text evidence="1">The sequence shown here is derived from an EMBL/GenBank/DDBJ whole genome shotgun (WGS) entry which is preliminary data.</text>
</comment>
<keyword evidence="2" id="KW-1185">Reference proteome</keyword>
<organism evidence="1 2">
    <name type="scientific">Gracilibacillus pellucidus</name>
    <dbReference type="NCBI Taxonomy" id="3095368"/>
    <lineage>
        <taxon>Bacteria</taxon>
        <taxon>Bacillati</taxon>
        <taxon>Bacillota</taxon>
        <taxon>Bacilli</taxon>
        <taxon>Bacillales</taxon>
        <taxon>Bacillaceae</taxon>
        <taxon>Gracilibacillus</taxon>
    </lineage>
</organism>
<evidence type="ECO:0000313" key="2">
    <source>
        <dbReference type="Proteomes" id="UP001277972"/>
    </source>
</evidence>
<evidence type="ECO:0000313" key="1">
    <source>
        <dbReference type="EMBL" id="MDX8046220.1"/>
    </source>
</evidence>
<gene>
    <name evidence="1" type="ORF">SH601_09475</name>
</gene>
<proteinExistence type="predicted"/>
<reference evidence="1" key="1">
    <citation type="submission" date="2023-11" db="EMBL/GenBank/DDBJ databases">
        <title>Gracilibacillus pellucida a moderately halophilic bacterium isolated from saline soil in Xinjiang province.</title>
        <authorList>
            <person name="Zhang Z."/>
            <person name="Tan F."/>
            <person name="Wang Y."/>
            <person name="Xia M."/>
        </authorList>
    </citation>
    <scope>NUCLEOTIDE SEQUENCE</scope>
    <source>
        <strain evidence="1">S3-1-1</strain>
    </source>
</reference>
<name>A0ACC6M5N2_9BACI</name>
<accession>A0ACC6M5N2</accession>
<sequence length="165" mass="19563">MKTAILSRMQINFDYAYSKGEVSHRIVNPAKLLYKSNAWYLQAFCIDKKDLRIFKLNRIYEITVTDNQFQALDIPSLDEKSCAEYIHLDLLFSEKIAYRVFDEFNLNNITRQSDGSLIVSIDMPNEEWLIRYLLSFGKFIKVLSPMCIRTQFLEEVRAMYEYNIK</sequence>
<dbReference type="Proteomes" id="UP001277972">
    <property type="component" value="Unassembled WGS sequence"/>
</dbReference>
<dbReference type="EMBL" id="JAWZSR010000004">
    <property type="protein sequence ID" value="MDX8046220.1"/>
    <property type="molecule type" value="Genomic_DNA"/>
</dbReference>
<protein>
    <submittedName>
        <fullName evidence="1">WYL domain-containing protein</fullName>
    </submittedName>
</protein>